<evidence type="ECO:0000256" key="6">
    <source>
        <dbReference type="PIRSR" id="PIRSR602129-50"/>
    </source>
</evidence>
<feature type="modified residue" description="N6-(pyridoxal phosphate)lysine" evidence="6">
    <location>
        <position position="321"/>
    </location>
</feature>
<comment type="cofactor">
    <cofactor evidence="1 6 7">
        <name>pyridoxal 5'-phosphate</name>
        <dbReference type="ChEBI" id="CHEBI:597326"/>
    </cofactor>
</comment>
<dbReference type="InterPro" id="IPR021115">
    <property type="entry name" value="Pyridoxal-P_BS"/>
</dbReference>
<dbReference type="KEGG" id="fal:FRAAL0631"/>
<dbReference type="Gene3D" id="3.90.1150.10">
    <property type="entry name" value="Aspartate Aminotransferase, domain 1"/>
    <property type="match status" value="1"/>
</dbReference>
<dbReference type="Pfam" id="PF00282">
    <property type="entry name" value="Pyridoxal_deC"/>
    <property type="match status" value="2"/>
</dbReference>
<accession>Q0RSZ8</accession>
<evidence type="ECO:0000256" key="4">
    <source>
        <dbReference type="ARBA" id="ARBA00022898"/>
    </source>
</evidence>
<evidence type="ECO:0000256" key="1">
    <source>
        <dbReference type="ARBA" id="ARBA00001933"/>
    </source>
</evidence>
<keyword evidence="4 6" id="KW-0663">Pyridoxal phosphate</keyword>
<dbReference type="PANTHER" id="PTHR11999:SF70">
    <property type="entry name" value="MIP05841P"/>
    <property type="match status" value="1"/>
</dbReference>
<dbReference type="InterPro" id="IPR015421">
    <property type="entry name" value="PyrdxlP-dep_Trfase_major"/>
</dbReference>
<dbReference type="GO" id="GO:0030170">
    <property type="term" value="F:pyridoxal phosphate binding"/>
    <property type="evidence" value="ECO:0007669"/>
    <property type="project" value="InterPro"/>
</dbReference>
<dbReference type="EC" id="4.1.1.-" evidence="8"/>
<protein>
    <submittedName>
        <fullName evidence="8">Pyridoxal-dependent decarboxylase</fullName>
        <ecNumber evidence="8">4.1.1.-</ecNumber>
    </submittedName>
</protein>
<dbReference type="HOGENOM" id="CLU_011856_0_4_11"/>
<evidence type="ECO:0000256" key="7">
    <source>
        <dbReference type="RuleBase" id="RU000382"/>
    </source>
</evidence>
<dbReference type="GO" id="GO:0019752">
    <property type="term" value="P:carboxylic acid metabolic process"/>
    <property type="evidence" value="ECO:0007669"/>
    <property type="project" value="InterPro"/>
</dbReference>
<dbReference type="STRING" id="326424.FRAAL0631"/>
<dbReference type="PROSITE" id="PS00392">
    <property type="entry name" value="DDC_GAD_HDC_YDC"/>
    <property type="match status" value="1"/>
</dbReference>
<dbReference type="GO" id="GO:0006520">
    <property type="term" value="P:amino acid metabolic process"/>
    <property type="evidence" value="ECO:0007669"/>
    <property type="project" value="InterPro"/>
</dbReference>
<dbReference type="AlphaFoldDB" id="Q0RSZ8"/>
<organism evidence="8 9">
    <name type="scientific">Frankia alni (strain DSM 45986 / CECT 9034 / ACN14a)</name>
    <dbReference type="NCBI Taxonomy" id="326424"/>
    <lineage>
        <taxon>Bacteria</taxon>
        <taxon>Bacillati</taxon>
        <taxon>Actinomycetota</taxon>
        <taxon>Actinomycetes</taxon>
        <taxon>Frankiales</taxon>
        <taxon>Frankiaceae</taxon>
        <taxon>Frankia</taxon>
    </lineage>
</organism>
<keyword evidence="3" id="KW-0210">Decarboxylase</keyword>
<dbReference type="EMBL" id="CT573213">
    <property type="protein sequence ID" value="CAJ59305.1"/>
    <property type="molecule type" value="Genomic_DNA"/>
</dbReference>
<keyword evidence="9" id="KW-1185">Reference proteome</keyword>
<evidence type="ECO:0000256" key="3">
    <source>
        <dbReference type="ARBA" id="ARBA00022793"/>
    </source>
</evidence>
<evidence type="ECO:0000313" key="9">
    <source>
        <dbReference type="Proteomes" id="UP000000657"/>
    </source>
</evidence>
<evidence type="ECO:0000313" key="8">
    <source>
        <dbReference type="EMBL" id="CAJ59305.1"/>
    </source>
</evidence>
<gene>
    <name evidence="8" type="ordered locus">FRAAL0631</name>
</gene>
<evidence type="ECO:0000256" key="5">
    <source>
        <dbReference type="ARBA" id="ARBA00023239"/>
    </source>
</evidence>
<reference evidence="8 9" key="1">
    <citation type="journal article" date="2007" name="Genome Res.">
        <title>Genome characteristics of facultatively symbiotic Frankia sp. strains reflect host range and host plant biogeography.</title>
        <authorList>
            <person name="Normand P."/>
            <person name="Lapierre P."/>
            <person name="Tisa L.S."/>
            <person name="Gogarten J.P."/>
            <person name="Alloisio N."/>
            <person name="Bagnarol E."/>
            <person name="Bassi C.A."/>
            <person name="Berry A.M."/>
            <person name="Bickhart D.M."/>
            <person name="Choisne N."/>
            <person name="Couloux A."/>
            <person name="Cournoyer B."/>
            <person name="Cruveiller S."/>
            <person name="Daubin V."/>
            <person name="Demange N."/>
            <person name="Francino M.P."/>
            <person name="Goltsman E."/>
            <person name="Huang Y."/>
            <person name="Kopp O.R."/>
            <person name="Labarre L."/>
            <person name="Lapidus A."/>
            <person name="Lavire C."/>
            <person name="Marechal J."/>
            <person name="Martinez M."/>
            <person name="Mastronunzio J.E."/>
            <person name="Mullin B.C."/>
            <person name="Niemann J."/>
            <person name="Pujic P."/>
            <person name="Rawnsley T."/>
            <person name="Rouy Z."/>
            <person name="Schenowitz C."/>
            <person name="Sellstedt A."/>
            <person name="Tavares F."/>
            <person name="Tomkins J.P."/>
            <person name="Vallenet D."/>
            <person name="Valverde C."/>
            <person name="Wall L.G."/>
            <person name="Wang Y."/>
            <person name="Medigue C."/>
            <person name="Benson D.R."/>
        </authorList>
    </citation>
    <scope>NUCLEOTIDE SEQUENCE [LARGE SCALE GENOMIC DNA]</scope>
    <source>
        <strain evidence="9">DSM 45986 / CECT 9034 / ACN14a</strain>
    </source>
</reference>
<proteinExistence type="inferred from homology"/>
<dbReference type="InterPro" id="IPR010977">
    <property type="entry name" value="Aromatic_deC"/>
</dbReference>
<dbReference type="PANTHER" id="PTHR11999">
    <property type="entry name" value="GROUP II PYRIDOXAL-5-PHOSPHATE DECARBOXYLASE"/>
    <property type="match status" value="1"/>
</dbReference>
<comment type="similarity">
    <text evidence="2 7">Belongs to the group II decarboxylase family.</text>
</comment>
<evidence type="ECO:0000256" key="2">
    <source>
        <dbReference type="ARBA" id="ARBA00009533"/>
    </source>
</evidence>
<dbReference type="eggNOG" id="COG0076">
    <property type="taxonomic scope" value="Bacteria"/>
</dbReference>
<dbReference type="GO" id="GO:0004058">
    <property type="term" value="F:aromatic-L-amino-acid decarboxylase activity"/>
    <property type="evidence" value="ECO:0007669"/>
    <property type="project" value="UniProtKB-ARBA"/>
</dbReference>
<name>Q0RSZ8_FRAAA</name>
<sequence length="486" mass="51462">MAWDGPYVHQFDAETADLLRAIFDFTGVRLGFDPVPLDGPATPAELSARAGRTITEDGIGGLRALATFDEVLSRACISADHPRNLAFIPAAPTRLSVLFDVVVGASSIYAGSWMEGAGAVHAENETLRWLADLAGLPATAGGVFVPGGTVGNLSALVAARQAARARLAAEGRPMPARWRFVCGAEAHSSLYQAAMVLDADIVAVPTGEEGRLTGPLLAAALDDLAGRSDLAGRGDLVGHRDSATPSDGPVHDGVFAVVATAGTTQFGIVDDLRGVVDVCRDRGLWVHADGAYGLAALAAPSARPLFDGIADVDSFIVDPHKWLFAPFDACALIYRDPALARAAHGPQRAGYLDVLDSAVNWNPSDYAIGLSRRARGLPLWFSLAAHGTRAYAEAIETTLATTRAAAAQIAARPELELVRPAELSVVVFRRLGWQDADYHRWSENLLREGFAFVPPTRHDGETVARFAVVNPRTTPADIEAILNTMV</sequence>
<dbReference type="InterPro" id="IPR015424">
    <property type="entry name" value="PyrdxlP-dep_Trfase"/>
</dbReference>
<dbReference type="Proteomes" id="UP000000657">
    <property type="component" value="Chromosome"/>
</dbReference>
<dbReference type="SUPFAM" id="SSF53383">
    <property type="entry name" value="PLP-dependent transferases"/>
    <property type="match status" value="1"/>
</dbReference>
<dbReference type="PRINTS" id="PR00800">
    <property type="entry name" value="YHDCRBOXLASE"/>
</dbReference>
<dbReference type="InterPro" id="IPR015422">
    <property type="entry name" value="PyrdxlP-dep_Trfase_small"/>
</dbReference>
<dbReference type="Gene3D" id="3.40.640.10">
    <property type="entry name" value="Type I PLP-dependent aspartate aminotransferase-like (Major domain)"/>
    <property type="match status" value="1"/>
</dbReference>
<keyword evidence="5 7" id="KW-0456">Lyase</keyword>
<dbReference type="InterPro" id="IPR002129">
    <property type="entry name" value="PyrdxlP-dep_de-COase"/>
</dbReference>